<reference evidence="2 3" key="1">
    <citation type="journal article" date="2021" name="BMC Genomics">
        <title>Datura genome reveals duplications of psychoactive alkaloid biosynthetic genes and high mutation rate following tissue culture.</title>
        <authorList>
            <person name="Rajewski A."/>
            <person name="Carter-House D."/>
            <person name="Stajich J."/>
            <person name="Litt A."/>
        </authorList>
    </citation>
    <scope>NUCLEOTIDE SEQUENCE [LARGE SCALE GENOMIC DNA]</scope>
    <source>
        <strain evidence="2">AR-01</strain>
    </source>
</reference>
<protein>
    <submittedName>
        <fullName evidence="2">Uncharacterized protein</fullName>
    </submittedName>
</protein>
<dbReference type="Proteomes" id="UP000823775">
    <property type="component" value="Unassembled WGS sequence"/>
</dbReference>
<gene>
    <name evidence="2" type="ORF">HAX54_014338</name>
</gene>
<organism evidence="2 3">
    <name type="scientific">Datura stramonium</name>
    <name type="common">Jimsonweed</name>
    <name type="synonym">Common thornapple</name>
    <dbReference type="NCBI Taxonomy" id="4076"/>
    <lineage>
        <taxon>Eukaryota</taxon>
        <taxon>Viridiplantae</taxon>
        <taxon>Streptophyta</taxon>
        <taxon>Embryophyta</taxon>
        <taxon>Tracheophyta</taxon>
        <taxon>Spermatophyta</taxon>
        <taxon>Magnoliopsida</taxon>
        <taxon>eudicotyledons</taxon>
        <taxon>Gunneridae</taxon>
        <taxon>Pentapetalae</taxon>
        <taxon>asterids</taxon>
        <taxon>lamiids</taxon>
        <taxon>Solanales</taxon>
        <taxon>Solanaceae</taxon>
        <taxon>Solanoideae</taxon>
        <taxon>Datureae</taxon>
        <taxon>Datura</taxon>
    </lineage>
</organism>
<proteinExistence type="predicted"/>
<evidence type="ECO:0000256" key="1">
    <source>
        <dbReference type="SAM" id="MobiDB-lite"/>
    </source>
</evidence>
<comment type="caution">
    <text evidence="2">The sequence shown here is derived from an EMBL/GenBank/DDBJ whole genome shotgun (WGS) entry which is preliminary data.</text>
</comment>
<evidence type="ECO:0000313" key="2">
    <source>
        <dbReference type="EMBL" id="MCD7451960.1"/>
    </source>
</evidence>
<accession>A0ABS8RYP7</accession>
<sequence length="104" mass="11932">MGQARGISQLALDPSSRKKTSKFRQANEREHPFLTPTSPSMDDNPRTFPMVVIVEDEKVKTDIEMQLDLRNFVLLVFEDILRPLEDCEAARPSLVETNCVLWVE</sequence>
<dbReference type="EMBL" id="JACEIK010000189">
    <property type="protein sequence ID" value="MCD7451960.1"/>
    <property type="molecule type" value="Genomic_DNA"/>
</dbReference>
<feature type="region of interest" description="Disordered" evidence="1">
    <location>
        <begin position="1"/>
        <end position="45"/>
    </location>
</feature>
<keyword evidence="3" id="KW-1185">Reference proteome</keyword>
<name>A0ABS8RYP7_DATST</name>
<evidence type="ECO:0000313" key="3">
    <source>
        <dbReference type="Proteomes" id="UP000823775"/>
    </source>
</evidence>